<dbReference type="SMART" id="SM00365">
    <property type="entry name" value="LRR_SD22"/>
    <property type="match status" value="7"/>
</dbReference>
<keyword evidence="1" id="KW-0433">Leucine-rich repeat</keyword>
<dbReference type="Gene3D" id="3.80.10.10">
    <property type="entry name" value="Ribonuclease Inhibitor"/>
    <property type="match status" value="5"/>
</dbReference>
<evidence type="ECO:0000256" key="2">
    <source>
        <dbReference type="ARBA" id="ARBA00022737"/>
    </source>
</evidence>
<keyword evidence="4" id="KW-1185">Reference proteome</keyword>
<dbReference type="Proteomes" id="UP000887540">
    <property type="component" value="Unplaced"/>
</dbReference>
<dbReference type="InterPro" id="IPR003591">
    <property type="entry name" value="Leu-rich_rpt_typical-subtyp"/>
</dbReference>
<dbReference type="PANTHER" id="PTHR46652:SF3">
    <property type="entry name" value="LEUCINE-RICH REPEAT-CONTAINING PROTEIN 9"/>
    <property type="match status" value="1"/>
</dbReference>
<dbReference type="SUPFAM" id="SSF52058">
    <property type="entry name" value="L domain-like"/>
    <property type="match status" value="2"/>
</dbReference>
<name>A0A914C0Y8_9BILA</name>
<proteinExistence type="predicted"/>
<reference evidence="5" key="1">
    <citation type="submission" date="2022-11" db="UniProtKB">
        <authorList>
            <consortium name="WormBaseParasite"/>
        </authorList>
    </citation>
    <scope>IDENTIFICATION</scope>
</reference>
<evidence type="ECO:0000313" key="4">
    <source>
        <dbReference type="Proteomes" id="UP000887540"/>
    </source>
</evidence>
<keyword evidence="2" id="KW-0677">Repeat</keyword>
<dbReference type="InterPro" id="IPR050836">
    <property type="entry name" value="SDS22/Internalin_LRR"/>
</dbReference>
<dbReference type="Pfam" id="PF14580">
    <property type="entry name" value="LRR_9"/>
    <property type="match status" value="1"/>
</dbReference>
<organism evidence="4 5">
    <name type="scientific">Acrobeloides nanus</name>
    <dbReference type="NCBI Taxonomy" id="290746"/>
    <lineage>
        <taxon>Eukaryota</taxon>
        <taxon>Metazoa</taxon>
        <taxon>Ecdysozoa</taxon>
        <taxon>Nematoda</taxon>
        <taxon>Chromadorea</taxon>
        <taxon>Rhabditida</taxon>
        <taxon>Tylenchina</taxon>
        <taxon>Cephalobomorpha</taxon>
        <taxon>Cephaloboidea</taxon>
        <taxon>Cephalobidae</taxon>
        <taxon>Acrobeloides</taxon>
    </lineage>
</organism>
<dbReference type="PANTHER" id="PTHR46652">
    <property type="entry name" value="LEUCINE-RICH REPEAT AND IQ DOMAIN-CONTAINING PROTEIN 1-RELATED"/>
    <property type="match status" value="1"/>
</dbReference>
<feature type="region of interest" description="Disordered" evidence="3">
    <location>
        <begin position="574"/>
        <end position="601"/>
    </location>
</feature>
<dbReference type="InterPro" id="IPR032675">
    <property type="entry name" value="LRR_dom_sf"/>
</dbReference>
<dbReference type="SUPFAM" id="SSF52075">
    <property type="entry name" value="Outer arm dynein light chain 1"/>
    <property type="match status" value="2"/>
</dbReference>
<dbReference type="PROSITE" id="PS51450">
    <property type="entry name" value="LRR"/>
    <property type="match status" value="7"/>
</dbReference>
<dbReference type="WBParaSite" id="ACRNAN_Path_1472.g5759.t1">
    <property type="protein sequence ID" value="ACRNAN_Path_1472.g5759.t1"/>
    <property type="gene ID" value="ACRNAN_Path_1472.g5759"/>
</dbReference>
<evidence type="ECO:0000313" key="5">
    <source>
        <dbReference type="WBParaSite" id="ACRNAN_Path_1472.g5759.t1"/>
    </source>
</evidence>
<protein>
    <submittedName>
        <fullName evidence="5">Uncharacterized protein</fullName>
    </submittedName>
</protein>
<dbReference type="SMART" id="SM00369">
    <property type="entry name" value="LRR_TYP"/>
    <property type="match status" value="6"/>
</dbReference>
<sequence length="1155" mass="132733">MAHRILAASQVASTVSNLKSRYYKYLETLCQSNGIDIANLKAAGREQEILEMFFGGLPVLIGLKYFERLRVLKLFAQDIVNLKPLIEVSGTLEELWICEGPIKCLDGLESCVKIRKLYLYDCQIENGTPIGGLKILDTLWIMNNRLKDFSFLDELQFLAELYIGGAQFSDRAARSVEKWSPKLQTLDIGGNSLNSYQSLLRLPSCGVIRYLTLISEAYPPSNFIEGERQLSWIFYHFPYLERFNNDQIDDKLTPTYIAMAEMNLHDAINKWWLAKKLYLGKVSMIEHNFVKIQERLSWLSTALANVVSSVPKKEGRRNMVIRWQEESQKSLKKLKRIKKNCLDFEFCFHMIIDYYIPSWQLENGKENWPRILETWFNSKTGDFSVIVHWGFTFLGDNQIRKHDVEKLFLFNRSVSSLKWDLRAVVGICDRRDSGDFGRHEPKILKDISKLYDEVGETNRFVMVPLVKAEKYHNKFKFASEHEVADVEQGEVEKEATNHMTESPPIHIMTNEEKAQTVSVDWSELELAAVCLVEFHHHAAQICLNDLRNIKEFEEKFSSQVKKLKELGIDLKMEKTAHDQQQQQQQPIESNPEIESTEIKKNKKNRKLSEVLNTDFENEKWRMQQPFTAAKLQSLRDPLELTFAYSKMSVVADWNDFQAKVTCLDLSDLSLAKLDIIDQFSSLCCLNIARNKITSLKKISSLNKLIFLDASSNQLTKIDELPELIVEANISHNSLTNVSFCGKLSVLTKLNLGYNKLRSLKGMENNKMLELLLLTENQIREKNEIDILSTLPKLAILDMTGNPVMETEGFLKKVLLQNPNLMSVNCERIQNEERRLAIKKAGKALTMDYIEKHVFKIELKTSLILKNHELQTIALDRAAVAKLQHIELMDLSWNSLENSNELAPLCRLTQLILAHNSMNTLAGESLGEKEAFINLEFLDLSYNHITSQALYRLGITRLPKLKKLCLAGNQINRLDLAAFDLKELEELDLSQNEIKSIKKKTVNQLRKLDLSWNRLKDIDGLSTPNLLVLNITNNKITTCSAIKFITQMPKLHELNCVGNPVTERRVYTEFVKNQAKVLEILDGQAVNSIQPVLKEVKVLSRPTNGITVSKSMQNFSYLQGDQWNNTSEDFPPPLYLRPSEILVNEEVFKQKPINRL</sequence>
<evidence type="ECO:0000256" key="1">
    <source>
        <dbReference type="ARBA" id="ARBA00022614"/>
    </source>
</evidence>
<evidence type="ECO:0000256" key="3">
    <source>
        <dbReference type="SAM" id="MobiDB-lite"/>
    </source>
</evidence>
<dbReference type="AlphaFoldDB" id="A0A914C0Y8"/>
<dbReference type="InterPro" id="IPR001611">
    <property type="entry name" value="Leu-rich_rpt"/>
</dbReference>
<accession>A0A914C0Y8</accession>